<name>A0ABN9QL46_9DINO</name>
<feature type="compositionally biased region" description="Basic and acidic residues" evidence="1">
    <location>
        <begin position="134"/>
        <end position="143"/>
    </location>
</feature>
<keyword evidence="3" id="KW-1185">Reference proteome</keyword>
<dbReference type="Proteomes" id="UP001189429">
    <property type="component" value="Unassembled WGS sequence"/>
</dbReference>
<proteinExistence type="predicted"/>
<evidence type="ECO:0000313" key="2">
    <source>
        <dbReference type="EMBL" id="CAK0806805.1"/>
    </source>
</evidence>
<evidence type="ECO:0008006" key="4">
    <source>
        <dbReference type="Google" id="ProtNLM"/>
    </source>
</evidence>
<evidence type="ECO:0000256" key="1">
    <source>
        <dbReference type="SAM" id="MobiDB-lite"/>
    </source>
</evidence>
<dbReference type="EMBL" id="CAUYUJ010003784">
    <property type="protein sequence ID" value="CAK0806805.1"/>
    <property type="molecule type" value="Genomic_DNA"/>
</dbReference>
<organism evidence="2 3">
    <name type="scientific">Prorocentrum cordatum</name>
    <dbReference type="NCBI Taxonomy" id="2364126"/>
    <lineage>
        <taxon>Eukaryota</taxon>
        <taxon>Sar</taxon>
        <taxon>Alveolata</taxon>
        <taxon>Dinophyceae</taxon>
        <taxon>Prorocentrales</taxon>
        <taxon>Prorocentraceae</taxon>
        <taxon>Prorocentrum</taxon>
    </lineage>
</organism>
<sequence length="177" mass="19060">LPPPLSPPRLAPRCRAAKADIVKQRTSDRLETIFTARAQRAEAEAETVLQEALDAPGTMDEASLAEFRQRYIGLKMQKHTRLALKELAGPPPHARRSAGEASADRPGLPRAASAGLERLKQGHQWSSSRSSSSEWRRPEERAVRSTSAGPGRALRGAPPAAGPPCADAFGGRVVRMT</sequence>
<reference evidence="2" key="1">
    <citation type="submission" date="2023-10" db="EMBL/GenBank/DDBJ databases">
        <authorList>
            <person name="Chen Y."/>
            <person name="Shah S."/>
            <person name="Dougan E. K."/>
            <person name="Thang M."/>
            <person name="Chan C."/>
        </authorList>
    </citation>
    <scope>NUCLEOTIDE SEQUENCE [LARGE SCALE GENOMIC DNA]</scope>
</reference>
<evidence type="ECO:0000313" key="3">
    <source>
        <dbReference type="Proteomes" id="UP001189429"/>
    </source>
</evidence>
<feature type="compositionally biased region" description="Low complexity" evidence="1">
    <location>
        <begin position="148"/>
        <end position="171"/>
    </location>
</feature>
<feature type="non-terminal residue" evidence="2">
    <location>
        <position position="1"/>
    </location>
</feature>
<comment type="caution">
    <text evidence="2">The sequence shown here is derived from an EMBL/GenBank/DDBJ whole genome shotgun (WGS) entry which is preliminary data.</text>
</comment>
<protein>
    <recommendedName>
        <fullName evidence="4">VPS37 C-terminal domain-containing protein</fullName>
    </recommendedName>
</protein>
<accession>A0ABN9QL46</accession>
<gene>
    <name evidence="2" type="ORF">PCOR1329_LOCUS12904</name>
</gene>
<feature type="region of interest" description="Disordered" evidence="1">
    <location>
        <begin position="85"/>
        <end position="177"/>
    </location>
</feature>